<accession>A0A0F8XR95</accession>
<evidence type="ECO:0000313" key="1">
    <source>
        <dbReference type="EMBL" id="KKK71463.1"/>
    </source>
</evidence>
<dbReference type="AlphaFoldDB" id="A0A0F8XR95"/>
<proteinExistence type="predicted"/>
<dbReference type="EMBL" id="LAZR01057723">
    <property type="protein sequence ID" value="KKK71463.1"/>
    <property type="molecule type" value="Genomic_DNA"/>
</dbReference>
<reference evidence="1" key="1">
    <citation type="journal article" date="2015" name="Nature">
        <title>Complex archaea that bridge the gap between prokaryotes and eukaryotes.</title>
        <authorList>
            <person name="Spang A."/>
            <person name="Saw J.H."/>
            <person name="Jorgensen S.L."/>
            <person name="Zaremba-Niedzwiedzka K."/>
            <person name="Martijn J."/>
            <person name="Lind A.E."/>
            <person name="van Eijk R."/>
            <person name="Schleper C."/>
            <person name="Guy L."/>
            <person name="Ettema T.J."/>
        </authorList>
    </citation>
    <scope>NUCLEOTIDE SEQUENCE</scope>
</reference>
<gene>
    <name evidence="1" type="ORF">LCGC14_2913650</name>
</gene>
<name>A0A0F8XR95_9ZZZZ</name>
<organism evidence="1">
    <name type="scientific">marine sediment metagenome</name>
    <dbReference type="NCBI Taxonomy" id="412755"/>
    <lineage>
        <taxon>unclassified sequences</taxon>
        <taxon>metagenomes</taxon>
        <taxon>ecological metagenomes</taxon>
    </lineage>
</organism>
<comment type="caution">
    <text evidence="1">The sequence shown here is derived from an EMBL/GenBank/DDBJ whole genome shotgun (WGS) entry which is preliminary data.</text>
</comment>
<sequence length="137" mass="15401">MNMDVTESFNNELITDKFVVSGMFTANHNITLALRIAVERISDLQQQNVLHSVGKKPITSDNPLPILNETNPQDSYILAGADDNAQIYGYVNAKGAWYIQKFDSSDKTYRYARGVGDFISNWNSRTGLTYSLPNEVF</sequence>
<protein>
    <submittedName>
        <fullName evidence="1">Uncharacterized protein</fullName>
    </submittedName>
</protein>